<dbReference type="PANTHER" id="PTHR33781:SF1">
    <property type="entry name" value="PROTEIN PHYTOCHROME KINASE SUBSTRATE 4"/>
    <property type="match status" value="1"/>
</dbReference>
<dbReference type="AlphaFoldDB" id="A0AAW1YS17"/>
<dbReference type="PANTHER" id="PTHR33781">
    <property type="entry name" value="PROTEIN PHYTOCHROME KINASE SUBSTRATE 1-RELATED"/>
    <property type="match status" value="1"/>
</dbReference>
<feature type="compositionally biased region" description="Basic and acidic residues" evidence="1">
    <location>
        <begin position="528"/>
        <end position="539"/>
    </location>
</feature>
<dbReference type="EMBL" id="JBEDUW010000001">
    <property type="protein sequence ID" value="KAK9951307.1"/>
    <property type="molecule type" value="Genomic_DNA"/>
</dbReference>
<feature type="compositionally biased region" description="Basic residues" evidence="1">
    <location>
        <begin position="160"/>
        <end position="171"/>
    </location>
</feature>
<evidence type="ECO:0008006" key="4">
    <source>
        <dbReference type="Google" id="ProtNLM"/>
    </source>
</evidence>
<feature type="region of interest" description="Disordered" evidence="1">
    <location>
        <begin position="157"/>
        <end position="191"/>
    </location>
</feature>
<evidence type="ECO:0000313" key="3">
    <source>
        <dbReference type="Proteomes" id="UP001457282"/>
    </source>
</evidence>
<dbReference type="Proteomes" id="UP001457282">
    <property type="component" value="Unassembled WGS sequence"/>
</dbReference>
<name>A0AAW1YS17_RUBAR</name>
<evidence type="ECO:0000256" key="1">
    <source>
        <dbReference type="SAM" id="MobiDB-lite"/>
    </source>
</evidence>
<gene>
    <name evidence="2" type="ORF">M0R45_006761</name>
</gene>
<feature type="region of interest" description="Disordered" evidence="1">
    <location>
        <begin position="214"/>
        <end position="255"/>
    </location>
</feature>
<accession>A0AAW1YS17</accession>
<feature type="region of interest" description="Disordered" evidence="1">
    <location>
        <begin position="579"/>
        <end position="605"/>
    </location>
</feature>
<proteinExistence type="predicted"/>
<dbReference type="InterPro" id="IPR039615">
    <property type="entry name" value="PKS"/>
</dbReference>
<reference evidence="2 3" key="1">
    <citation type="journal article" date="2023" name="G3 (Bethesda)">
        <title>A chromosome-length genome assembly and annotation of blackberry (Rubus argutus, cv. 'Hillquist').</title>
        <authorList>
            <person name="Bruna T."/>
            <person name="Aryal R."/>
            <person name="Dudchenko O."/>
            <person name="Sargent D.J."/>
            <person name="Mead D."/>
            <person name="Buti M."/>
            <person name="Cavallini A."/>
            <person name="Hytonen T."/>
            <person name="Andres J."/>
            <person name="Pham M."/>
            <person name="Weisz D."/>
            <person name="Mascagni F."/>
            <person name="Usai G."/>
            <person name="Natali L."/>
            <person name="Bassil N."/>
            <person name="Fernandez G.E."/>
            <person name="Lomsadze A."/>
            <person name="Armour M."/>
            <person name="Olukolu B."/>
            <person name="Poorten T."/>
            <person name="Britton C."/>
            <person name="Davik J."/>
            <person name="Ashrafi H."/>
            <person name="Aiden E.L."/>
            <person name="Borodovsky M."/>
            <person name="Worthington M."/>
        </authorList>
    </citation>
    <scope>NUCLEOTIDE SEQUENCE [LARGE SCALE GENOMIC DNA]</scope>
    <source>
        <strain evidence="2">PI 553951</strain>
    </source>
</reference>
<comment type="caution">
    <text evidence="2">The sequence shown here is derived from an EMBL/GenBank/DDBJ whole genome shotgun (WGS) entry which is preliminary data.</text>
</comment>
<organism evidence="2 3">
    <name type="scientific">Rubus argutus</name>
    <name type="common">Southern blackberry</name>
    <dbReference type="NCBI Taxonomy" id="59490"/>
    <lineage>
        <taxon>Eukaryota</taxon>
        <taxon>Viridiplantae</taxon>
        <taxon>Streptophyta</taxon>
        <taxon>Embryophyta</taxon>
        <taxon>Tracheophyta</taxon>
        <taxon>Spermatophyta</taxon>
        <taxon>Magnoliopsida</taxon>
        <taxon>eudicotyledons</taxon>
        <taxon>Gunneridae</taxon>
        <taxon>Pentapetalae</taxon>
        <taxon>rosids</taxon>
        <taxon>fabids</taxon>
        <taxon>Rosales</taxon>
        <taxon>Rosaceae</taxon>
        <taxon>Rosoideae</taxon>
        <taxon>Rosoideae incertae sedis</taxon>
        <taxon>Rubus</taxon>
    </lineage>
</organism>
<sequence length="605" mass="66429">MERSKGMGGSCSSTFQKQCVVGDRKASFSAYVRPEDGHAVGDDTTEISIFEAQKYFNETIIDAQKVSNHNNNNNAAINNRAISRPLANNVDNMEQLSRFSWASSSVHDEYASSNMGRNNLRARSFHAAATPTASSEASWNSQTGLLSHPRGTVAVSLRSPTHRHHHHLHHAHDHDQKKSRGMTLSSSQQPRVRWFSFPRRCPCSGKKAVRVEEKISSSSSSSQQPVNNSAAAAPRLLQNSSSNNDNVSRSISMDLRNQTLKSKSVVAARDEQHVMWDQEHGRRWEGQVTVKMQPKTSHNRLFTTAGAVLDKDSSSSNLPQMQHANGFSFPILKLNGGSKGTSSAMLKLQQPALVRNGLNTTATLKQEPTLGWDSLEPHERQSSTTISISMHKPATTTTSDHLSSGGFTFPASPNPRVIISNDDDLGSDASSDLFEIESFSASTPTTVTANNYPPMVYQYNNYRRDSMEDDAPSFNAIRGLYRRRSSLDIEPMTPSSAGEYCYEPSEASIDWSVTTAEGLDRPSASSEADYHQDDELEKMSRRRSLSSSGGGNYGLLSCRSEKAVSVGPNPVRLVGDEVMRHVGSRPPLPNKPRSHSPHLSIPFAT</sequence>
<feature type="compositionally biased region" description="Low complexity" evidence="1">
    <location>
        <begin position="216"/>
        <end position="252"/>
    </location>
</feature>
<dbReference type="GO" id="GO:0009638">
    <property type="term" value="P:phototropism"/>
    <property type="evidence" value="ECO:0007669"/>
    <property type="project" value="InterPro"/>
</dbReference>
<feature type="region of interest" description="Disordered" evidence="1">
    <location>
        <begin position="517"/>
        <end position="558"/>
    </location>
</feature>
<protein>
    <recommendedName>
        <fullName evidence="4">Protein PHYTOCHROME KINASE SUBSTRATE 4</fullName>
    </recommendedName>
</protein>
<evidence type="ECO:0000313" key="2">
    <source>
        <dbReference type="EMBL" id="KAK9951307.1"/>
    </source>
</evidence>
<keyword evidence="3" id="KW-1185">Reference proteome</keyword>